<dbReference type="InterPro" id="IPR019775">
    <property type="entry name" value="WD40_repeat_CS"/>
</dbReference>
<feature type="domain" description="NWD NACHT-NTPase N-terminal" evidence="4">
    <location>
        <begin position="1"/>
        <end position="154"/>
    </location>
</feature>
<dbReference type="InterPro" id="IPR001680">
    <property type="entry name" value="WD40_rpt"/>
</dbReference>
<evidence type="ECO:0000259" key="4">
    <source>
        <dbReference type="Pfam" id="PF17100"/>
    </source>
</evidence>
<dbReference type="EMBL" id="WNKQ01000001">
    <property type="protein sequence ID" value="KAF5854035.1"/>
    <property type="molecule type" value="Genomic_DNA"/>
</dbReference>
<dbReference type="AlphaFoldDB" id="A0A8H5ZRT3"/>
<dbReference type="PROSITE" id="PS50082">
    <property type="entry name" value="WD_REPEATS_2"/>
    <property type="match status" value="1"/>
</dbReference>
<dbReference type="PROSITE" id="PS50294">
    <property type="entry name" value="WD_REPEATS_REGION"/>
    <property type="match status" value="1"/>
</dbReference>
<dbReference type="Pfam" id="PF00400">
    <property type="entry name" value="WD40"/>
    <property type="match status" value="1"/>
</dbReference>
<gene>
    <name evidence="5" type="ORF">GGP41_006831</name>
</gene>
<dbReference type="PROSITE" id="PS00678">
    <property type="entry name" value="WD_REPEATS_1"/>
    <property type="match status" value="1"/>
</dbReference>
<keyword evidence="1 3" id="KW-0853">WD repeat</keyword>
<evidence type="ECO:0000313" key="5">
    <source>
        <dbReference type="EMBL" id="KAF5854035.1"/>
    </source>
</evidence>
<dbReference type="SMART" id="SM00320">
    <property type="entry name" value="WD40"/>
    <property type="match status" value="1"/>
</dbReference>
<keyword evidence="2" id="KW-0677">Repeat</keyword>
<name>A0A8H5ZRT3_COCSA</name>
<dbReference type="InterPro" id="IPR031359">
    <property type="entry name" value="NACHT_N"/>
</dbReference>
<evidence type="ECO:0000256" key="2">
    <source>
        <dbReference type="ARBA" id="ARBA00022737"/>
    </source>
</evidence>
<evidence type="ECO:0000256" key="3">
    <source>
        <dbReference type="PROSITE-ProRule" id="PRU00221"/>
    </source>
</evidence>
<comment type="caution">
    <text evidence="5">The sequence shown here is derived from an EMBL/GenBank/DDBJ whole genome shotgun (WGS) entry which is preliminary data.</text>
</comment>
<dbReference type="InterPro" id="IPR015943">
    <property type="entry name" value="WD40/YVTN_repeat-like_dom_sf"/>
</dbReference>
<dbReference type="Pfam" id="PF17100">
    <property type="entry name" value="NACHT_N"/>
    <property type="match status" value="1"/>
</dbReference>
<dbReference type="Gene3D" id="2.130.10.10">
    <property type="entry name" value="YVTN repeat-like/Quinoprotein amine dehydrogenase"/>
    <property type="match status" value="1"/>
</dbReference>
<feature type="repeat" description="WD" evidence="3">
    <location>
        <begin position="153"/>
        <end position="194"/>
    </location>
</feature>
<sequence>MTLLTRAGLDKTEKEAAVKQGIDDGMQAVHAVRGMIDGAVKAAPEAALAWVGVCFVLEILANPISEAVANRSGLAYAISRMGWYWNLSDLLLDKHRMEKAAAGLRDELEKHVLDLYKMLLAYQMRSICSYYRDRGVVFLRDMIKLDDWDDHVTPLESGYVSSVAFSHDSAQLALASDDKTVKIWDTSSGACLQTLNVARTLFDISFDSTGSYLYTEVGTIVVRTSQVGVSDVLELKRPLYLGICVSSDNTWIEHAGKNMLWVPSEYRPSCSVVCGNTVGIGVGSGRVWSCSIDLDHEQKCL</sequence>
<evidence type="ECO:0000313" key="6">
    <source>
        <dbReference type="Proteomes" id="UP000624244"/>
    </source>
</evidence>
<evidence type="ECO:0000256" key="1">
    <source>
        <dbReference type="ARBA" id="ARBA00022574"/>
    </source>
</evidence>
<accession>A0A8H5ZRT3</accession>
<reference evidence="5" key="1">
    <citation type="submission" date="2019-11" db="EMBL/GenBank/DDBJ databases">
        <title>Bipolaris sorokiniana Genome sequencing.</title>
        <authorList>
            <person name="Wang H."/>
        </authorList>
    </citation>
    <scope>NUCLEOTIDE SEQUENCE</scope>
</reference>
<dbReference type="SUPFAM" id="SSF50960">
    <property type="entry name" value="TolB, C-terminal domain"/>
    <property type="match status" value="1"/>
</dbReference>
<protein>
    <recommendedName>
        <fullName evidence="4">NWD NACHT-NTPase N-terminal domain-containing protein</fullName>
    </recommendedName>
</protein>
<proteinExistence type="predicted"/>
<organism evidence="5 6">
    <name type="scientific">Cochliobolus sativus</name>
    <name type="common">Common root rot and spot blotch fungus</name>
    <name type="synonym">Bipolaris sorokiniana</name>
    <dbReference type="NCBI Taxonomy" id="45130"/>
    <lineage>
        <taxon>Eukaryota</taxon>
        <taxon>Fungi</taxon>
        <taxon>Dikarya</taxon>
        <taxon>Ascomycota</taxon>
        <taxon>Pezizomycotina</taxon>
        <taxon>Dothideomycetes</taxon>
        <taxon>Pleosporomycetidae</taxon>
        <taxon>Pleosporales</taxon>
        <taxon>Pleosporineae</taxon>
        <taxon>Pleosporaceae</taxon>
        <taxon>Bipolaris</taxon>
    </lineage>
</organism>
<dbReference type="Proteomes" id="UP000624244">
    <property type="component" value="Unassembled WGS sequence"/>
</dbReference>